<dbReference type="PANTHER" id="PTHR43355">
    <property type="entry name" value="FLAVIN REDUCTASE (NADPH)"/>
    <property type="match status" value="1"/>
</dbReference>
<keyword evidence="3" id="KW-1185">Reference proteome</keyword>
<dbReference type="PANTHER" id="PTHR43355:SF2">
    <property type="entry name" value="FLAVIN REDUCTASE (NADPH)"/>
    <property type="match status" value="1"/>
</dbReference>
<dbReference type="InterPro" id="IPR016040">
    <property type="entry name" value="NAD(P)-bd_dom"/>
</dbReference>
<proteinExistence type="predicted"/>
<organism evidence="2 3">
    <name type="scientific">Parasedimentitalea denitrificans</name>
    <dbReference type="NCBI Taxonomy" id="2211118"/>
    <lineage>
        <taxon>Bacteria</taxon>
        <taxon>Pseudomonadati</taxon>
        <taxon>Pseudomonadota</taxon>
        <taxon>Alphaproteobacteria</taxon>
        <taxon>Rhodobacterales</taxon>
        <taxon>Paracoccaceae</taxon>
        <taxon>Parasedimentitalea</taxon>
    </lineage>
</organism>
<evidence type="ECO:0000313" key="2">
    <source>
        <dbReference type="EMBL" id="NIZ60554.1"/>
    </source>
</evidence>
<dbReference type="InterPro" id="IPR051606">
    <property type="entry name" value="Polyketide_Oxido-like"/>
</dbReference>
<comment type="caution">
    <text evidence="2">The sequence shown here is derived from an EMBL/GenBank/DDBJ whole genome shotgun (WGS) entry which is preliminary data.</text>
</comment>
<evidence type="ECO:0000313" key="3">
    <source>
        <dbReference type="Proteomes" id="UP001429564"/>
    </source>
</evidence>
<protein>
    <submittedName>
        <fullName evidence="2">Potassium transporter TrkA</fullName>
    </submittedName>
</protein>
<dbReference type="Gene3D" id="3.40.50.720">
    <property type="entry name" value="NAD(P)-binding Rossmann-like Domain"/>
    <property type="match status" value="1"/>
</dbReference>
<sequence>MKVLILGATGDVGREAVREALLRGHQVTACARKIGDEGGQPNLKQVQLDVLAEPQKLEELFRAHDAVISTLRPPSGQESVLVTLTGQVLSASKASGTPVYITGGAATLRLGDGSDHTVVSAPDFLPQSVRPIAEACVAQDALLVSEKSAHWTCLRPSAMLLPEVRTGRYALGRDELVRQEDGQSRISFADFAVAMLDLVGLRPAPHQRLTAGW</sequence>
<name>A0ABX0W4R9_9RHOB</name>
<evidence type="ECO:0000259" key="1">
    <source>
        <dbReference type="Pfam" id="PF13460"/>
    </source>
</evidence>
<dbReference type="RefSeq" id="WP_167683124.1">
    <property type="nucleotide sequence ID" value="NZ_QHLQ01000004.1"/>
</dbReference>
<reference evidence="2 3" key="1">
    <citation type="submission" date="2018-05" db="EMBL/GenBank/DDBJ databases">
        <authorList>
            <person name="Zhang Y.-J."/>
        </authorList>
    </citation>
    <scope>NUCLEOTIDE SEQUENCE [LARGE SCALE GENOMIC DNA]</scope>
    <source>
        <strain evidence="2 3">CY04</strain>
    </source>
</reference>
<accession>A0ABX0W4R9</accession>
<dbReference type="EMBL" id="QHLQ01000004">
    <property type="protein sequence ID" value="NIZ60554.1"/>
    <property type="molecule type" value="Genomic_DNA"/>
</dbReference>
<dbReference type="Pfam" id="PF13460">
    <property type="entry name" value="NAD_binding_10"/>
    <property type="match status" value="1"/>
</dbReference>
<gene>
    <name evidence="2" type="ORF">DL239_06140</name>
</gene>
<dbReference type="SUPFAM" id="SSF51735">
    <property type="entry name" value="NAD(P)-binding Rossmann-fold domains"/>
    <property type="match status" value="1"/>
</dbReference>
<dbReference type="Proteomes" id="UP001429564">
    <property type="component" value="Unassembled WGS sequence"/>
</dbReference>
<feature type="domain" description="NAD(P)-binding" evidence="1">
    <location>
        <begin position="7"/>
        <end position="197"/>
    </location>
</feature>
<dbReference type="InterPro" id="IPR036291">
    <property type="entry name" value="NAD(P)-bd_dom_sf"/>
</dbReference>